<sequence>MLVTRLHVLLAQSSRVRFEKSTGDNLVGNDELSSKAQEWLHNFDIMIKSSGIERHWILTKVNKKREKTQALELISAEKEEQHFYNVRSNIAKRFNKHPSSFKEPSDSKKIKSSGQTPTIDVVYDGYETSTSDYTSADTEKKSTDETLLINLVKFEEVYSKLDPNCMWVLESDQKVEEVIYEFARNLPEDSAQLRSWRSIDKPSQAKPACKPARSACIYI</sequence>
<evidence type="ECO:0000313" key="3">
    <source>
        <dbReference type="Proteomes" id="UP000789570"/>
    </source>
</evidence>
<dbReference type="EMBL" id="CAJVPQ010004916">
    <property type="protein sequence ID" value="CAG8660593.1"/>
    <property type="molecule type" value="Genomic_DNA"/>
</dbReference>
<keyword evidence="3" id="KW-1185">Reference proteome</keyword>
<dbReference type="AlphaFoldDB" id="A0A9N9HB51"/>
<organism evidence="2 3">
    <name type="scientific">Funneliformis caledonium</name>
    <dbReference type="NCBI Taxonomy" id="1117310"/>
    <lineage>
        <taxon>Eukaryota</taxon>
        <taxon>Fungi</taxon>
        <taxon>Fungi incertae sedis</taxon>
        <taxon>Mucoromycota</taxon>
        <taxon>Glomeromycotina</taxon>
        <taxon>Glomeromycetes</taxon>
        <taxon>Glomerales</taxon>
        <taxon>Glomeraceae</taxon>
        <taxon>Funneliformis</taxon>
    </lineage>
</organism>
<evidence type="ECO:0000313" key="2">
    <source>
        <dbReference type="EMBL" id="CAG8660593.1"/>
    </source>
</evidence>
<accession>A0A9N9HB51</accession>
<proteinExistence type="predicted"/>
<gene>
    <name evidence="2" type="ORF">FCALED_LOCUS11528</name>
</gene>
<dbReference type="Proteomes" id="UP000789570">
    <property type="component" value="Unassembled WGS sequence"/>
</dbReference>
<protein>
    <submittedName>
        <fullName evidence="2">15788_t:CDS:1</fullName>
    </submittedName>
</protein>
<reference evidence="2" key="1">
    <citation type="submission" date="2021-06" db="EMBL/GenBank/DDBJ databases">
        <authorList>
            <person name="Kallberg Y."/>
            <person name="Tangrot J."/>
            <person name="Rosling A."/>
        </authorList>
    </citation>
    <scope>NUCLEOTIDE SEQUENCE</scope>
    <source>
        <strain evidence="2">UK204</strain>
    </source>
</reference>
<comment type="caution">
    <text evidence="2">The sequence shown here is derived from an EMBL/GenBank/DDBJ whole genome shotgun (WGS) entry which is preliminary data.</text>
</comment>
<dbReference type="OrthoDB" id="2359583at2759"/>
<feature type="region of interest" description="Disordered" evidence="1">
    <location>
        <begin position="95"/>
        <end position="115"/>
    </location>
</feature>
<name>A0A9N9HB51_9GLOM</name>
<evidence type="ECO:0000256" key="1">
    <source>
        <dbReference type="SAM" id="MobiDB-lite"/>
    </source>
</evidence>